<dbReference type="STRING" id="212602.A0A420HV76"/>
<keyword evidence="2" id="KW-0479">Metal-binding</keyword>
<protein>
    <submittedName>
        <fullName evidence="6">Putative guanine deaminase</fullName>
    </submittedName>
</protein>
<gene>
    <name evidence="6" type="ORF">OnM2_043040</name>
</gene>
<dbReference type="PANTHER" id="PTHR11271">
    <property type="entry name" value="GUANINE DEAMINASE"/>
    <property type="match status" value="1"/>
</dbReference>
<evidence type="ECO:0000256" key="3">
    <source>
        <dbReference type="ARBA" id="ARBA00022801"/>
    </source>
</evidence>
<dbReference type="InterPro" id="IPR006680">
    <property type="entry name" value="Amidohydro-rel"/>
</dbReference>
<evidence type="ECO:0000256" key="2">
    <source>
        <dbReference type="ARBA" id="ARBA00022723"/>
    </source>
</evidence>
<dbReference type="GO" id="GO:0008270">
    <property type="term" value="F:zinc ion binding"/>
    <property type="evidence" value="ECO:0007669"/>
    <property type="project" value="TreeGrafter"/>
</dbReference>
<keyword evidence="4" id="KW-0862">Zinc</keyword>
<dbReference type="GO" id="GO:0046098">
    <property type="term" value="P:guanine metabolic process"/>
    <property type="evidence" value="ECO:0007669"/>
    <property type="project" value="TreeGrafter"/>
</dbReference>
<evidence type="ECO:0000313" key="6">
    <source>
        <dbReference type="EMBL" id="RKF61259.1"/>
    </source>
</evidence>
<dbReference type="GO" id="GO:0005829">
    <property type="term" value="C:cytosol"/>
    <property type="evidence" value="ECO:0007669"/>
    <property type="project" value="TreeGrafter"/>
</dbReference>
<dbReference type="EMBL" id="MCFK01004380">
    <property type="protein sequence ID" value="RKF61259.1"/>
    <property type="molecule type" value="Genomic_DNA"/>
</dbReference>
<feature type="domain" description="Amidohydrolase-related" evidence="5">
    <location>
        <begin position="6"/>
        <end position="360"/>
    </location>
</feature>
<organism evidence="6 7">
    <name type="scientific">Erysiphe neolycopersici</name>
    <dbReference type="NCBI Taxonomy" id="212602"/>
    <lineage>
        <taxon>Eukaryota</taxon>
        <taxon>Fungi</taxon>
        <taxon>Dikarya</taxon>
        <taxon>Ascomycota</taxon>
        <taxon>Pezizomycotina</taxon>
        <taxon>Leotiomycetes</taxon>
        <taxon>Erysiphales</taxon>
        <taxon>Erysiphaceae</taxon>
        <taxon>Erysiphe</taxon>
    </lineage>
</organism>
<reference evidence="6 7" key="1">
    <citation type="journal article" date="2018" name="BMC Genomics">
        <title>Comparative genome analyses reveal sequence features reflecting distinct modes of host-adaptation between dicot and monocot powdery mildew.</title>
        <authorList>
            <person name="Wu Y."/>
            <person name="Ma X."/>
            <person name="Pan Z."/>
            <person name="Kale S.D."/>
            <person name="Song Y."/>
            <person name="King H."/>
            <person name="Zhang Q."/>
            <person name="Presley C."/>
            <person name="Deng X."/>
            <person name="Wei C.I."/>
            <person name="Xiao S."/>
        </authorList>
    </citation>
    <scope>NUCLEOTIDE SEQUENCE [LARGE SCALE GENOMIC DNA]</scope>
    <source>
        <strain evidence="6">UMSG2</strain>
    </source>
</reference>
<keyword evidence="3" id="KW-0378">Hydrolase</keyword>
<dbReference type="Pfam" id="PF01979">
    <property type="entry name" value="Amidohydro_1"/>
    <property type="match status" value="1"/>
</dbReference>
<dbReference type="Gene3D" id="3.20.20.140">
    <property type="entry name" value="Metal-dependent hydrolases"/>
    <property type="match status" value="2"/>
</dbReference>
<dbReference type="PANTHER" id="PTHR11271:SF6">
    <property type="entry name" value="GUANINE DEAMINASE"/>
    <property type="match status" value="1"/>
</dbReference>
<comment type="cofactor">
    <cofactor evidence="1">
        <name>Zn(2+)</name>
        <dbReference type="ChEBI" id="CHEBI:29105"/>
    </cofactor>
</comment>
<evidence type="ECO:0000256" key="4">
    <source>
        <dbReference type="ARBA" id="ARBA00022833"/>
    </source>
</evidence>
<keyword evidence="7" id="KW-1185">Reference proteome</keyword>
<name>A0A420HV76_9PEZI</name>
<sequence length="367" mass="40917">MKNVTDTHIHASQYPNVGVFGKTTLMDWLNNYIFPIESSKKDVSKTRLVYSRCIQRSLSNGTTTAVYFATTHVDATNMLADLCLSIDISPETCIADTRATIEHIAHIDSENSLITPIITPRFAQSCISQMMYQLGALRREIGLPIQTHTSENQIEIDIQSGEGKVKGCTSVVHKAFSQCTSYAIIYDHHVLFREKIVLAHAVHLTEEETNLINLRQSRISHCPISNTALISGESKIQWLLKKGIDIGLGSDVSGVYETKLTVEEVLHLATRGGVKVVGLDQKLGAFEVGMTWDVQFSGLNSFLDDFDDGNSINSNSASWPFRNDGKVDIFSWELEESAIEKWVFNGDDRNFLALCVQGRLVHHRKAN</sequence>
<dbReference type="Proteomes" id="UP000286134">
    <property type="component" value="Unassembled WGS sequence"/>
</dbReference>
<dbReference type="InterPro" id="IPR051607">
    <property type="entry name" value="Metallo-dep_hydrolases"/>
</dbReference>
<dbReference type="OrthoDB" id="194468at2759"/>
<evidence type="ECO:0000259" key="5">
    <source>
        <dbReference type="Pfam" id="PF01979"/>
    </source>
</evidence>
<evidence type="ECO:0000313" key="7">
    <source>
        <dbReference type="Proteomes" id="UP000286134"/>
    </source>
</evidence>
<comment type="caution">
    <text evidence="6">The sequence shown here is derived from an EMBL/GenBank/DDBJ whole genome shotgun (WGS) entry which is preliminary data.</text>
</comment>
<dbReference type="AlphaFoldDB" id="A0A420HV76"/>
<evidence type="ECO:0000256" key="1">
    <source>
        <dbReference type="ARBA" id="ARBA00001947"/>
    </source>
</evidence>
<dbReference type="InterPro" id="IPR011059">
    <property type="entry name" value="Metal-dep_hydrolase_composite"/>
</dbReference>
<proteinExistence type="predicted"/>
<dbReference type="GO" id="GO:0008892">
    <property type="term" value="F:guanine deaminase activity"/>
    <property type="evidence" value="ECO:0007669"/>
    <property type="project" value="TreeGrafter"/>
</dbReference>
<dbReference type="SUPFAM" id="SSF51556">
    <property type="entry name" value="Metallo-dependent hydrolases"/>
    <property type="match status" value="1"/>
</dbReference>
<dbReference type="SUPFAM" id="SSF51338">
    <property type="entry name" value="Composite domain of metallo-dependent hydrolases"/>
    <property type="match status" value="1"/>
</dbReference>
<dbReference type="Gene3D" id="2.30.40.10">
    <property type="entry name" value="Urease, subunit C, domain 1"/>
    <property type="match status" value="1"/>
</dbReference>
<dbReference type="InterPro" id="IPR032466">
    <property type="entry name" value="Metal_Hydrolase"/>
</dbReference>
<accession>A0A420HV76</accession>